<accession>A0A1Q2GVJ2</accession>
<name>A0A1Q2GVJ2_9GAMM</name>
<dbReference type="EMBL" id="CP019628">
    <property type="protein sequence ID" value="AQP99139.1"/>
    <property type="molecule type" value="Genomic_DNA"/>
</dbReference>
<evidence type="ECO:0000313" key="2">
    <source>
        <dbReference type="EMBL" id="AQP99139.1"/>
    </source>
</evidence>
<evidence type="ECO:0008006" key="4">
    <source>
        <dbReference type="Google" id="ProtNLM"/>
    </source>
</evidence>
<feature type="chain" id="PRO_5013338048" description="Outer membrane protein beta-barrel domain-containing protein" evidence="1">
    <location>
        <begin position="23"/>
        <end position="154"/>
    </location>
</feature>
<gene>
    <name evidence="2" type="ORF">B0W48_04535</name>
</gene>
<protein>
    <recommendedName>
        <fullName evidence="4">Outer membrane protein beta-barrel domain-containing protein</fullName>
    </recommendedName>
</protein>
<dbReference type="Proteomes" id="UP000188243">
    <property type="component" value="Chromosome"/>
</dbReference>
<feature type="signal peptide" evidence="1">
    <location>
        <begin position="1"/>
        <end position="22"/>
    </location>
</feature>
<evidence type="ECO:0000313" key="3">
    <source>
        <dbReference type="Proteomes" id="UP000188243"/>
    </source>
</evidence>
<evidence type="ECO:0000256" key="1">
    <source>
        <dbReference type="SAM" id="SignalP"/>
    </source>
</evidence>
<keyword evidence="1" id="KW-0732">Signal</keyword>
<dbReference type="KEGG" id="paln:B0W48_04535"/>
<proteinExistence type="predicted"/>
<organism evidence="2 3">
    <name type="scientific">Pseudoalteromonas aliena</name>
    <dbReference type="NCBI Taxonomy" id="247523"/>
    <lineage>
        <taxon>Bacteria</taxon>
        <taxon>Pseudomonadati</taxon>
        <taxon>Pseudomonadota</taxon>
        <taxon>Gammaproteobacteria</taxon>
        <taxon>Alteromonadales</taxon>
        <taxon>Pseudoalteromonadaceae</taxon>
        <taxon>Pseudoalteromonas</taxon>
    </lineage>
</organism>
<dbReference type="AlphaFoldDB" id="A0A1Q2GVJ2"/>
<reference evidence="2 3" key="1">
    <citation type="submission" date="2017-02" db="EMBL/GenBank/DDBJ databases">
        <title>Complete genome sequence of the cold-active Pseudoalteromonas aliena strain EH1 isolated from Arctic seawater.</title>
        <authorList>
            <person name="Kim E."/>
            <person name="Heo E."/>
            <person name="Kim H."/>
            <person name="Kim D."/>
        </authorList>
    </citation>
    <scope>NUCLEOTIDE SEQUENCE [LARGE SCALE GENOMIC DNA]</scope>
    <source>
        <strain evidence="2 3">EH1</strain>
    </source>
</reference>
<dbReference type="RefSeq" id="WP_077535836.1">
    <property type="nucleotide sequence ID" value="NZ_CANLYY010000039.1"/>
</dbReference>
<sequence length="154" mass="17043">MKNKIFKFTACFLIFLIPAVQAGDEVKHIPGIFIGTTHFDSESGFTFGVEYEYKLTQEWGAGVVYERTNDAHHGDGTAVALASLYYHPTRNIRLGVGYGEERIGGAHPHNEDLYRISSAYDFHVGDFGIAPTIAVDFIDDEEAIVVGLAITRPF</sequence>